<reference evidence="2" key="1">
    <citation type="submission" date="2014-09" db="EMBL/GenBank/DDBJ databases">
        <authorList>
            <person name="Magalhaes I.L.F."/>
            <person name="Oliveira U."/>
            <person name="Santos F.R."/>
            <person name="Vidigal T.H.D.A."/>
            <person name="Brescovit A.D."/>
            <person name="Santos A.J."/>
        </authorList>
    </citation>
    <scope>NUCLEOTIDE SEQUENCE</scope>
    <source>
        <tissue evidence="2">Shoot tissue taken approximately 20 cm above the soil surface</tissue>
    </source>
</reference>
<keyword evidence="1" id="KW-0732">Signal</keyword>
<dbReference type="AlphaFoldDB" id="A0A0A9H0Z2"/>
<evidence type="ECO:0000256" key="1">
    <source>
        <dbReference type="SAM" id="SignalP"/>
    </source>
</evidence>
<evidence type="ECO:0008006" key="3">
    <source>
        <dbReference type="Google" id="ProtNLM"/>
    </source>
</evidence>
<accession>A0A0A9H0Z2</accession>
<feature type="chain" id="PRO_5002048001" description="Secreted protein" evidence="1">
    <location>
        <begin position="29"/>
        <end position="68"/>
    </location>
</feature>
<evidence type="ECO:0000313" key="2">
    <source>
        <dbReference type="EMBL" id="JAE29454.1"/>
    </source>
</evidence>
<proteinExistence type="predicted"/>
<reference evidence="2" key="2">
    <citation type="journal article" date="2015" name="Data Brief">
        <title>Shoot transcriptome of the giant reed, Arundo donax.</title>
        <authorList>
            <person name="Barrero R.A."/>
            <person name="Guerrero F.D."/>
            <person name="Moolhuijzen P."/>
            <person name="Goolsby J.A."/>
            <person name="Tidwell J."/>
            <person name="Bellgard S.E."/>
            <person name="Bellgard M.I."/>
        </authorList>
    </citation>
    <scope>NUCLEOTIDE SEQUENCE</scope>
    <source>
        <tissue evidence="2">Shoot tissue taken approximately 20 cm above the soil surface</tissue>
    </source>
</reference>
<sequence length="68" mass="8087">MQRTQHSQRRCRIWWWLQFHTLLPSSWSCSPVVVTSVYPGSQLVLQQKCKQRQCSPGPEARSTASWWR</sequence>
<name>A0A0A9H0Z2_ARUDO</name>
<feature type="signal peptide" evidence="1">
    <location>
        <begin position="1"/>
        <end position="28"/>
    </location>
</feature>
<dbReference type="EMBL" id="GBRH01168442">
    <property type="protein sequence ID" value="JAE29454.1"/>
    <property type="molecule type" value="Transcribed_RNA"/>
</dbReference>
<protein>
    <recommendedName>
        <fullName evidence="3">Secreted protein</fullName>
    </recommendedName>
</protein>
<organism evidence="2">
    <name type="scientific">Arundo donax</name>
    <name type="common">Giant reed</name>
    <name type="synonym">Donax arundinaceus</name>
    <dbReference type="NCBI Taxonomy" id="35708"/>
    <lineage>
        <taxon>Eukaryota</taxon>
        <taxon>Viridiplantae</taxon>
        <taxon>Streptophyta</taxon>
        <taxon>Embryophyta</taxon>
        <taxon>Tracheophyta</taxon>
        <taxon>Spermatophyta</taxon>
        <taxon>Magnoliopsida</taxon>
        <taxon>Liliopsida</taxon>
        <taxon>Poales</taxon>
        <taxon>Poaceae</taxon>
        <taxon>PACMAD clade</taxon>
        <taxon>Arundinoideae</taxon>
        <taxon>Arundineae</taxon>
        <taxon>Arundo</taxon>
    </lineage>
</organism>